<sequence length="165" mass="19209">MTTAQKAAAGLATTGIVGGVSAAATKKSPVEEELKIETEHQQPEEQKKEKPKVPEKKSKRHFKDKVVWRHDSFRFRNNLHNNIRELLIRPSTSHVFLEKLMKNLSVFHKDHFLNWGHRILNFQQNVNKTVEDISDWCRSKYDLESENEPNQEELNVFGEFCKPTN</sequence>
<comment type="caution">
    <text evidence="2">The sequence shown here is derived from an EMBL/GenBank/DDBJ whole genome shotgun (WGS) entry which is preliminary data.</text>
</comment>
<proteinExistence type="predicted"/>
<evidence type="ECO:0000313" key="2">
    <source>
        <dbReference type="EMBL" id="GCE63386.1"/>
    </source>
</evidence>
<protein>
    <submittedName>
        <fullName evidence="2">Uncharacterized protein</fullName>
    </submittedName>
</protein>
<dbReference type="EMBL" id="BIMN01000001">
    <property type="protein sequence ID" value="GCE63386.1"/>
    <property type="molecule type" value="Genomic_DNA"/>
</dbReference>
<feature type="compositionally biased region" description="Basic and acidic residues" evidence="1">
    <location>
        <begin position="28"/>
        <end position="56"/>
    </location>
</feature>
<reference evidence="2 3" key="1">
    <citation type="submission" date="2019-01" db="EMBL/GenBank/DDBJ databases">
        <title>Draft genome sequences of Candidatus Mycoplasma haemohominis SWG34-3 identified from a patient with pyrexia, anemia and liver dysfunction.</title>
        <authorList>
            <person name="Sekizuka T."/>
            <person name="Hattori N."/>
            <person name="Katano H."/>
            <person name="Takuma T."/>
            <person name="Ito T."/>
            <person name="Arai N."/>
            <person name="Yanai R."/>
            <person name="Ishii S."/>
            <person name="Miura Y."/>
            <person name="Tokunaga T."/>
            <person name="Watanabe H."/>
            <person name="Nomura N."/>
            <person name="Eguchi J."/>
            <person name="Arai T."/>
            <person name="Hasegawa H."/>
            <person name="Nakamaki T."/>
            <person name="Wakita T."/>
            <person name="Niki Y."/>
            <person name="Kuroda M."/>
        </authorList>
    </citation>
    <scope>NUCLEOTIDE SEQUENCE [LARGE SCALE GENOMIC DNA]</scope>
    <source>
        <strain evidence="2">SWG34-3</strain>
    </source>
</reference>
<dbReference type="RefSeq" id="WP_216082970.1">
    <property type="nucleotide sequence ID" value="NZ_CACTIB010000008.1"/>
</dbReference>
<feature type="region of interest" description="Disordered" evidence="1">
    <location>
        <begin position="18"/>
        <end position="61"/>
    </location>
</feature>
<evidence type="ECO:0000256" key="1">
    <source>
        <dbReference type="SAM" id="MobiDB-lite"/>
    </source>
</evidence>
<evidence type="ECO:0000313" key="3">
    <source>
        <dbReference type="Proteomes" id="UP000324831"/>
    </source>
</evidence>
<accession>A0A478FSM1</accession>
<dbReference type="AlphaFoldDB" id="A0A478FSM1"/>
<organism evidence="2 3">
    <name type="scientific">Candidatus Mycoplasma haematohominis</name>
    <dbReference type="NCBI Taxonomy" id="1494318"/>
    <lineage>
        <taxon>Bacteria</taxon>
        <taxon>Bacillati</taxon>
        <taxon>Mycoplasmatota</taxon>
        <taxon>Mollicutes</taxon>
        <taxon>Mycoplasmataceae</taxon>
        <taxon>Mycoplasma</taxon>
    </lineage>
</organism>
<gene>
    <name evidence="2" type="ORF">MHSWG343_03820</name>
</gene>
<name>A0A478FSM1_9MOLU</name>
<dbReference type="Proteomes" id="UP000324831">
    <property type="component" value="Unassembled WGS sequence"/>
</dbReference>